<dbReference type="RefSeq" id="WP_404546857.1">
    <property type="nucleotide sequence ID" value="NZ_JADIKJ010000008.1"/>
</dbReference>
<evidence type="ECO:0000313" key="1">
    <source>
        <dbReference type="EMBL" id="MFK2900398.1"/>
    </source>
</evidence>
<name>A0ABW8JHU3_9GAMM</name>
<dbReference type="Proteomes" id="UP001620461">
    <property type="component" value="Unassembled WGS sequence"/>
</dbReference>
<comment type="caution">
    <text evidence="1">The sequence shown here is derived from an EMBL/GenBank/DDBJ whole genome shotgun (WGS) entry which is preliminary data.</text>
</comment>
<reference evidence="1 2" key="1">
    <citation type="submission" date="2020-10" db="EMBL/GenBank/DDBJ databases">
        <title>Phylogeny of dyella-like bacteria.</title>
        <authorList>
            <person name="Fu J."/>
        </authorList>
    </citation>
    <scope>NUCLEOTIDE SEQUENCE [LARGE SCALE GENOMIC DNA]</scope>
    <source>
        <strain evidence="1 2">JP1</strain>
    </source>
</reference>
<sequence>MQTPIKIKSIKNVTKKLISSKVTYDDGIVAICGLDKNGSEILRIEFDNAIYVRVTDESVRLKFFQDSGVTELDTIMIIEESDVFKWLRDEELHIRDLSQAKHFIISAGEEIVDIVSFSAPKITEF</sequence>
<evidence type="ECO:0000313" key="2">
    <source>
        <dbReference type="Proteomes" id="UP001620461"/>
    </source>
</evidence>
<protein>
    <submittedName>
        <fullName evidence="1">Uncharacterized protein</fullName>
    </submittedName>
</protein>
<gene>
    <name evidence="1" type="ORF">ISP15_08625</name>
</gene>
<organism evidence="1 2">
    <name type="scientific">Dyella jejuensis</name>
    <dbReference type="NCBI Taxonomy" id="1432009"/>
    <lineage>
        <taxon>Bacteria</taxon>
        <taxon>Pseudomonadati</taxon>
        <taxon>Pseudomonadota</taxon>
        <taxon>Gammaproteobacteria</taxon>
        <taxon>Lysobacterales</taxon>
        <taxon>Rhodanobacteraceae</taxon>
        <taxon>Dyella</taxon>
    </lineage>
</organism>
<keyword evidence="2" id="KW-1185">Reference proteome</keyword>
<proteinExistence type="predicted"/>
<accession>A0ABW8JHU3</accession>
<dbReference type="EMBL" id="JADIKJ010000008">
    <property type="protein sequence ID" value="MFK2900398.1"/>
    <property type="molecule type" value="Genomic_DNA"/>
</dbReference>